<evidence type="ECO:0000256" key="1">
    <source>
        <dbReference type="SAM" id="Phobius"/>
    </source>
</evidence>
<dbReference type="EnsemblMetazoa" id="GAUT018568-RA">
    <property type="protein sequence ID" value="GAUT018568-PA"/>
    <property type="gene ID" value="GAUT018568"/>
</dbReference>
<evidence type="ECO:0000313" key="2">
    <source>
        <dbReference type="EnsemblMetazoa" id="GAUT018568-PA"/>
    </source>
</evidence>
<name>A0A1A9UX14_GLOAU</name>
<accession>A0A1A9UX14</accession>
<feature type="transmembrane region" description="Helical" evidence="1">
    <location>
        <begin position="63"/>
        <end position="87"/>
    </location>
</feature>
<sequence length="131" mass="14923">MASKRQCQAVYTQPNGGSEEQIRPRWIVWKTALVKFAKRPRQDGVKEATKGNGRSASERAEEFITRMMAALTIYSTGTCVFTCVIVFSDLLPTRHPHYQSPLASSTTSFIYQPKWRFCFPDNVSPIWKCQA</sequence>
<reference evidence="2" key="1">
    <citation type="submission" date="2020-05" db="UniProtKB">
        <authorList>
            <consortium name="EnsemblMetazoa"/>
        </authorList>
    </citation>
    <scope>IDENTIFICATION</scope>
    <source>
        <strain evidence="2">TTRI</strain>
    </source>
</reference>
<dbReference type="AlphaFoldDB" id="A0A1A9UX14"/>
<dbReference type="VEuPathDB" id="VectorBase:GAUT018568"/>
<keyword evidence="1" id="KW-0472">Membrane</keyword>
<keyword evidence="1" id="KW-0812">Transmembrane</keyword>
<keyword evidence="3" id="KW-1185">Reference proteome</keyword>
<keyword evidence="1" id="KW-1133">Transmembrane helix</keyword>
<protein>
    <submittedName>
        <fullName evidence="2">Uncharacterized protein</fullName>
    </submittedName>
</protein>
<evidence type="ECO:0000313" key="3">
    <source>
        <dbReference type="Proteomes" id="UP000078200"/>
    </source>
</evidence>
<dbReference type="Proteomes" id="UP000078200">
    <property type="component" value="Unassembled WGS sequence"/>
</dbReference>
<proteinExistence type="predicted"/>
<organism evidence="2 3">
    <name type="scientific">Glossina austeni</name>
    <name type="common">Savannah tsetse fly</name>
    <dbReference type="NCBI Taxonomy" id="7395"/>
    <lineage>
        <taxon>Eukaryota</taxon>
        <taxon>Metazoa</taxon>
        <taxon>Ecdysozoa</taxon>
        <taxon>Arthropoda</taxon>
        <taxon>Hexapoda</taxon>
        <taxon>Insecta</taxon>
        <taxon>Pterygota</taxon>
        <taxon>Neoptera</taxon>
        <taxon>Endopterygota</taxon>
        <taxon>Diptera</taxon>
        <taxon>Brachycera</taxon>
        <taxon>Muscomorpha</taxon>
        <taxon>Hippoboscoidea</taxon>
        <taxon>Glossinidae</taxon>
        <taxon>Glossina</taxon>
    </lineage>
</organism>